<feature type="compositionally biased region" description="Basic and acidic residues" evidence="2">
    <location>
        <begin position="314"/>
        <end position="332"/>
    </location>
</feature>
<dbReference type="Gene3D" id="3.30.780.10">
    <property type="entry name" value="SUI1-like domain"/>
    <property type="match status" value="1"/>
</dbReference>
<feature type="domain" description="SUI1" evidence="3">
    <location>
        <begin position="477"/>
        <end position="533"/>
    </location>
</feature>
<protein>
    <submittedName>
        <fullName evidence="5">Translation initiation factor SUI1, putative</fullName>
    </submittedName>
</protein>
<dbReference type="EMBL" id="FLRD01000149">
    <property type="protein sequence ID" value="SBT48021.1"/>
    <property type="molecule type" value="Genomic_DNA"/>
</dbReference>
<reference evidence="6 7" key="1">
    <citation type="submission" date="2016-05" db="EMBL/GenBank/DDBJ databases">
        <authorList>
            <person name="Naeem Raeece"/>
        </authorList>
    </citation>
    <scope>NUCLEOTIDE SEQUENCE [LARGE SCALE GENOMIC DNA]</scope>
</reference>
<evidence type="ECO:0000259" key="3">
    <source>
        <dbReference type="PROSITE" id="PS50296"/>
    </source>
</evidence>
<evidence type="ECO:0000313" key="6">
    <source>
        <dbReference type="Proteomes" id="UP000078550"/>
    </source>
</evidence>
<keyword evidence="5" id="KW-0396">Initiation factor</keyword>
<accession>A0A1A8ZWH6</accession>
<evidence type="ECO:0000256" key="2">
    <source>
        <dbReference type="SAM" id="MobiDB-lite"/>
    </source>
</evidence>
<dbReference type="GO" id="GO:0003743">
    <property type="term" value="F:translation initiation factor activity"/>
    <property type="evidence" value="ECO:0007669"/>
    <property type="project" value="UniProtKB-KW"/>
</dbReference>
<evidence type="ECO:0000256" key="1">
    <source>
        <dbReference type="ARBA" id="ARBA00007514"/>
    </source>
</evidence>
<dbReference type="InterPro" id="IPR036877">
    <property type="entry name" value="SUI1_dom_sf"/>
</dbReference>
<sequence length="567" mass="64439">MRTREKGLFSQYNEKVSCALKGTCQVICFLGDLFLGEWGNRTAHSKKPIIEAEKAKRDIPPKSCTCVSSSYRTHACITAQTDSAYLHTSHSRNDLYFAPPVRTKLSHFCSQCDSAKREVHDKEEEVNWRHGKIKPLQHTKKDKLCSDSLSVHILSLYTLLKRAQVLSLLHNVYETPFTRFKVGVHVLPVFLHARSLHNRKAPDVGHTQYRRQPRDKQEFSVHAEMEKLEIEFDKMKLRNDSGAEEEEDVDVDVDVDVDADMKAGDDDEPEGEEKISNRKLRYQKMKDKKEEKKRKKQNAKSASNNRSSMGNTKGKGEIKDEQKACKNEDEHGVGNLARNPKDDANEGQNDMGTEPSKTNRERFEPVHVEYCKGEHSGAIQRCDTAVRYSVCGMPYEYCEYGTSFKECKEENKEKYNYDVLNNGTEGAAKKQGKKPTQSVSVPVHAACVRLCKNAYCSQQSYFSMFASLCMSHVTQKITIQKTTRARKKVVTVVTGLHAYVKLDKMAKIFSRFYACGSSVIKGANNNPDQIDIQVSVSRKTIQHNIVEIIMKNCPEVTEDLFVILPSK</sequence>
<keyword evidence="7" id="KW-1185">Reference proteome</keyword>
<dbReference type="GO" id="GO:0002188">
    <property type="term" value="P:translation reinitiation"/>
    <property type="evidence" value="ECO:0007669"/>
    <property type="project" value="TreeGrafter"/>
</dbReference>
<dbReference type="PANTHER" id="PTHR12789">
    <property type="entry name" value="DENSITY-REGULATED PROTEIN HOMOLOG"/>
    <property type="match status" value="1"/>
</dbReference>
<name>A0A1A8ZWH6_PLAOA</name>
<proteinExistence type="inferred from homology"/>
<dbReference type="GO" id="GO:0001731">
    <property type="term" value="P:formation of translation preinitiation complex"/>
    <property type="evidence" value="ECO:0007669"/>
    <property type="project" value="TreeGrafter"/>
</dbReference>
<dbReference type="Proteomes" id="UP000078555">
    <property type="component" value="Unassembled WGS sequence"/>
</dbReference>
<feature type="compositionally biased region" description="Low complexity" evidence="2">
    <location>
        <begin position="299"/>
        <end position="309"/>
    </location>
</feature>
<reference evidence="5" key="2">
    <citation type="submission" date="2016-05" db="EMBL/GenBank/DDBJ databases">
        <authorList>
            <person name="Lavstsen T."/>
            <person name="Jespersen J.S."/>
        </authorList>
    </citation>
    <scope>NUCLEOTIDE SEQUENCE [LARGE SCALE GENOMIC DNA]</scope>
</reference>
<dbReference type="CDD" id="cd11607">
    <property type="entry name" value="DENR_C"/>
    <property type="match status" value="1"/>
</dbReference>
<evidence type="ECO:0000313" key="4">
    <source>
        <dbReference type="EMBL" id="SBT48021.1"/>
    </source>
</evidence>
<dbReference type="AlphaFoldDB" id="A0A1A8ZWH6"/>
<dbReference type="PANTHER" id="PTHR12789:SF0">
    <property type="entry name" value="DENSITY-REGULATED PROTEIN"/>
    <property type="match status" value="1"/>
</dbReference>
<dbReference type="Pfam" id="PF01253">
    <property type="entry name" value="SUI1"/>
    <property type="match status" value="1"/>
</dbReference>
<keyword evidence="5" id="KW-0648">Protein biosynthesis</keyword>
<dbReference type="InterPro" id="IPR046447">
    <property type="entry name" value="DENR_C"/>
</dbReference>
<dbReference type="Pfam" id="PF21023">
    <property type="entry name" value="DENR_N"/>
    <property type="match status" value="1"/>
</dbReference>
<comment type="similarity">
    <text evidence="1">Belongs to the DENR family.</text>
</comment>
<feature type="region of interest" description="Disordered" evidence="2">
    <location>
        <begin position="260"/>
        <end position="361"/>
    </location>
</feature>
<dbReference type="InterPro" id="IPR048517">
    <property type="entry name" value="DENR_N"/>
</dbReference>
<dbReference type="InterPro" id="IPR050318">
    <property type="entry name" value="DENR/SUI1_TIF"/>
</dbReference>
<organism evidence="5 6">
    <name type="scientific">Plasmodium ovale wallikeri</name>
    <dbReference type="NCBI Taxonomy" id="864142"/>
    <lineage>
        <taxon>Eukaryota</taxon>
        <taxon>Sar</taxon>
        <taxon>Alveolata</taxon>
        <taxon>Apicomplexa</taxon>
        <taxon>Aconoidasida</taxon>
        <taxon>Haemosporida</taxon>
        <taxon>Plasmodiidae</taxon>
        <taxon>Plasmodium</taxon>
        <taxon>Plasmodium (Plasmodium)</taxon>
    </lineage>
</organism>
<gene>
    <name evidence="4" type="ORF">POVWA1_056840</name>
    <name evidence="5" type="ORF">POVWA2_056220</name>
</gene>
<evidence type="ECO:0000313" key="5">
    <source>
        <dbReference type="EMBL" id="SBT48481.1"/>
    </source>
</evidence>
<dbReference type="EMBL" id="FLRE01000191">
    <property type="protein sequence ID" value="SBT48481.1"/>
    <property type="molecule type" value="Genomic_DNA"/>
</dbReference>
<dbReference type="PROSITE" id="PS50296">
    <property type="entry name" value="SUI1"/>
    <property type="match status" value="1"/>
</dbReference>
<dbReference type="InterPro" id="IPR001950">
    <property type="entry name" value="SUI1"/>
</dbReference>
<evidence type="ECO:0000313" key="7">
    <source>
        <dbReference type="Proteomes" id="UP000078555"/>
    </source>
</evidence>
<dbReference type="SUPFAM" id="SSF55159">
    <property type="entry name" value="eIF1-like"/>
    <property type="match status" value="1"/>
</dbReference>
<dbReference type="GO" id="GO:0003729">
    <property type="term" value="F:mRNA binding"/>
    <property type="evidence" value="ECO:0007669"/>
    <property type="project" value="TreeGrafter"/>
</dbReference>
<dbReference type="Proteomes" id="UP000078550">
    <property type="component" value="Unassembled WGS sequence"/>
</dbReference>